<protein>
    <submittedName>
        <fullName evidence="4">Uncharacterized protein LOC104210517</fullName>
    </submittedName>
</protein>
<keyword evidence="2" id="KW-0012">Acyltransferase</keyword>
<evidence type="ECO:0000313" key="3">
    <source>
        <dbReference type="Proteomes" id="UP000189701"/>
    </source>
</evidence>
<evidence type="ECO:0000313" key="4">
    <source>
        <dbReference type="RefSeq" id="XP_009757735.1"/>
    </source>
</evidence>
<name>A0A1U7V7K5_NICSY</name>
<reference evidence="3" key="1">
    <citation type="journal article" date="2013" name="Genome Biol.">
        <title>Reference genomes and transcriptomes of Nicotiana sylvestris and Nicotiana tomentosiformis.</title>
        <authorList>
            <person name="Sierro N."/>
            <person name="Battey J.N."/>
            <person name="Ouadi S."/>
            <person name="Bovet L."/>
            <person name="Goepfert S."/>
            <person name="Bakaher N."/>
            <person name="Peitsch M.C."/>
            <person name="Ivanov N.V."/>
        </authorList>
    </citation>
    <scope>NUCLEOTIDE SEQUENCE [LARGE SCALE GENOMIC DNA]</scope>
</reference>
<dbReference type="PANTHER" id="PTHR13256">
    <property type="entry name" value="N-ACETYLTRANSFERASE 9"/>
    <property type="match status" value="1"/>
</dbReference>
<keyword evidence="1" id="KW-0808">Transferase</keyword>
<dbReference type="InterPro" id="IPR039135">
    <property type="entry name" value="NAT9-like"/>
</dbReference>
<reference evidence="4" key="2">
    <citation type="submission" date="2025-08" db="UniProtKB">
        <authorList>
            <consortium name="RefSeq"/>
        </authorList>
    </citation>
    <scope>IDENTIFICATION</scope>
    <source>
        <tissue evidence="4">Leaf</tissue>
    </source>
</reference>
<dbReference type="GO" id="GO:0008080">
    <property type="term" value="F:N-acetyltransferase activity"/>
    <property type="evidence" value="ECO:0007669"/>
    <property type="project" value="InterPro"/>
</dbReference>
<dbReference type="RefSeq" id="XP_009757735.1">
    <property type="nucleotide sequence ID" value="XM_009759433.1"/>
</dbReference>
<organism evidence="3 4">
    <name type="scientific">Nicotiana sylvestris</name>
    <name type="common">Wood tobacco</name>
    <name type="synonym">South American tobacco</name>
    <dbReference type="NCBI Taxonomy" id="4096"/>
    <lineage>
        <taxon>Eukaryota</taxon>
        <taxon>Viridiplantae</taxon>
        <taxon>Streptophyta</taxon>
        <taxon>Embryophyta</taxon>
        <taxon>Tracheophyta</taxon>
        <taxon>Spermatophyta</taxon>
        <taxon>Magnoliopsida</taxon>
        <taxon>eudicotyledons</taxon>
        <taxon>Gunneridae</taxon>
        <taxon>Pentapetalae</taxon>
        <taxon>asterids</taxon>
        <taxon>lamiids</taxon>
        <taxon>Solanales</taxon>
        <taxon>Solanaceae</taxon>
        <taxon>Nicotianoideae</taxon>
        <taxon>Nicotianeae</taxon>
        <taxon>Nicotiana</taxon>
    </lineage>
</organism>
<gene>
    <name evidence="4" type="primary">LOC104210517</name>
</gene>
<evidence type="ECO:0000256" key="1">
    <source>
        <dbReference type="ARBA" id="ARBA00022679"/>
    </source>
</evidence>
<evidence type="ECO:0000256" key="2">
    <source>
        <dbReference type="ARBA" id="ARBA00023315"/>
    </source>
</evidence>
<dbReference type="AlphaFoldDB" id="A0A1U7V7K5"/>
<dbReference type="Proteomes" id="UP000189701">
    <property type="component" value="Unplaced"/>
</dbReference>
<dbReference type="eggNOG" id="KOG4135">
    <property type="taxonomic scope" value="Eukaryota"/>
</dbReference>
<sequence length="189" mass="22155">MLRKYHCDPYDVLDFRTVQLDKDWSYEEELVAIPDRQRIVLRVREGMASGRTAKRGARHVREEESWSSWDPRRIRPYIVSDASAEYTDEAISRTDATSRAGQNRSYVTPLSLDQEYEMQLSWTQDPLKQTFIILDREIIVGNFIYGEPHVEDMVGDVNIYMNDLDDPKMAEVEIMIAEPKKKDYRISIS</sequence>
<dbReference type="STRING" id="4096.A0A1U7V7K5"/>
<accession>A0A1U7V7K5</accession>
<keyword evidence="3" id="KW-1185">Reference proteome</keyword>
<dbReference type="PANTHER" id="PTHR13256:SF16">
    <property type="entry name" value="ALPHA_BETA-TUBULIN-N-ACETYLTRANSFERASE 9"/>
    <property type="match status" value="1"/>
</dbReference>
<proteinExistence type="predicted"/>